<evidence type="ECO:0000256" key="4">
    <source>
        <dbReference type="ARBA" id="ARBA00007520"/>
    </source>
</evidence>
<dbReference type="EMBL" id="FQXC01000002">
    <property type="protein sequence ID" value="SHH29083.1"/>
    <property type="molecule type" value="Genomic_DNA"/>
</dbReference>
<dbReference type="InterPro" id="IPR036259">
    <property type="entry name" value="MFS_trans_sf"/>
</dbReference>
<feature type="transmembrane region" description="Helical" evidence="10">
    <location>
        <begin position="168"/>
        <end position="187"/>
    </location>
</feature>
<keyword evidence="13" id="KW-1185">Reference proteome</keyword>
<gene>
    <name evidence="12" type="ORF">SAMN05443551_1866</name>
</gene>
<dbReference type="NCBIfam" id="TIGR00710">
    <property type="entry name" value="efflux_Bcr_CflA"/>
    <property type="match status" value="1"/>
</dbReference>
<evidence type="ECO:0000256" key="8">
    <source>
        <dbReference type="ARBA" id="ARBA00022989"/>
    </source>
</evidence>
<evidence type="ECO:0000259" key="11">
    <source>
        <dbReference type="PROSITE" id="PS50850"/>
    </source>
</evidence>
<dbReference type="InterPro" id="IPR004812">
    <property type="entry name" value="Efflux_drug-R_Bcr/CmlA"/>
</dbReference>
<proteinExistence type="inferred from homology"/>
<comment type="similarity">
    <text evidence="4">Belongs to the major facilitator superfamily. TCR/Tet family.</text>
</comment>
<evidence type="ECO:0000256" key="7">
    <source>
        <dbReference type="ARBA" id="ARBA00022692"/>
    </source>
</evidence>
<dbReference type="STRING" id="996342.SAMN05443551_1866"/>
<evidence type="ECO:0000313" key="13">
    <source>
        <dbReference type="Proteomes" id="UP000184221"/>
    </source>
</evidence>
<feature type="transmembrane region" description="Helical" evidence="10">
    <location>
        <begin position="375"/>
        <end position="396"/>
    </location>
</feature>
<dbReference type="GO" id="GO:1990961">
    <property type="term" value="P:xenobiotic detoxification by transmembrane export across the plasma membrane"/>
    <property type="evidence" value="ECO:0007669"/>
    <property type="project" value="InterPro"/>
</dbReference>
<name>A0A1M5RTB1_9RHOB</name>
<dbReference type="Gene3D" id="1.20.1720.10">
    <property type="entry name" value="Multidrug resistance protein D"/>
    <property type="match status" value="1"/>
</dbReference>
<keyword evidence="8 10" id="KW-1133">Transmembrane helix</keyword>
<feature type="transmembrane region" description="Helical" evidence="10">
    <location>
        <begin position="347"/>
        <end position="369"/>
    </location>
</feature>
<evidence type="ECO:0000256" key="5">
    <source>
        <dbReference type="ARBA" id="ARBA00022448"/>
    </source>
</evidence>
<evidence type="ECO:0000256" key="1">
    <source>
        <dbReference type="ARBA" id="ARBA00003279"/>
    </source>
</evidence>
<evidence type="ECO:0000256" key="10">
    <source>
        <dbReference type="RuleBase" id="RU365088"/>
    </source>
</evidence>
<dbReference type="CDD" id="cd17320">
    <property type="entry name" value="MFS_MdfA_MDR_like"/>
    <property type="match status" value="1"/>
</dbReference>
<keyword evidence="6" id="KW-1003">Cell membrane</keyword>
<comment type="function">
    <text evidence="1">Resistance to tetracycline by an active tetracycline efflux. This is an energy-dependent process that decreases the accumulation of the antibiotic in whole cells. This protein functions as a metal-tetracycline/H(+) antiporter.</text>
</comment>
<dbReference type="InterPro" id="IPR050189">
    <property type="entry name" value="MFS_Efflux_Transporters"/>
</dbReference>
<feature type="transmembrane region" description="Helical" evidence="10">
    <location>
        <begin position="21"/>
        <end position="40"/>
    </location>
</feature>
<evidence type="ECO:0000256" key="2">
    <source>
        <dbReference type="ARBA" id="ARBA00004651"/>
    </source>
</evidence>
<dbReference type="InterPro" id="IPR005829">
    <property type="entry name" value="Sugar_transporter_CS"/>
</dbReference>
<dbReference type="InterPro" id="IPR001958">
    <property type="entry name" value="Tet-R_TetA/multi-R_MdtG-like"/>
</dbReference>
<evidence type="ECO:0000256" key="9">
    <source>
        <dbReference type="ARBA" id="ARBA00023136"/>
    </source>
</evidence>
<reference evidence="12 13" key="1">
    <citation type="submission" date="2016-11" db="EMBL/GenBank/DDBJ databases">
        <authorList>
            <person name="Jaros S."/>
            <person name="Januszkiewicz K."/>
            <person name="Wedrychowicz H."/>
        </authorList>
    </citation>
    <scope>NUCLEOTIDE SEQUENCE [LARGE SCALE GENOMIC DNA]</scope>
    <source>
        <strain evidence="12 13">DSM 29431</strain>
    </source>
</reference>
<dbReference type="RefSeq" id="WP_072777195.1">
    <property type="nucleotide sequence ID" value="NZ_FQXC01000002.1"/>
</dbReference>
<dbReference type="InterPro" id="IPR011701">
    <property type="entry name" value="MFS"/>
</dbReference>
<dbReference type="PANTHER" id="PTHR43124:SF3">
    <property type="entry name" value="CHLORAMPHENICOL EFFLUX PUMP RV0191"/>
    <property type="match status" value="1"/>
</dbReference>
<dbReference type="OrthoDB" id="9800416at2"/>
<feature type="transmembrane region" description="Helical" evidence="10">
    <location>
        <begin position="217"/>
        <end position="241"/>
    </location>
</feature>
<dbReference type="PROSITE" id="PS00216">
    <property type="entry name" value="SUGAR_TRANSPORT_1"/>
    <property type="match status" value="1"/>
</dbReference>
<organism evidence="12 13">
    <name type="scientific">Marivita hallyeonensis</name>
    <dbReference type="NCBI Taxonomy" id="996342"/>
    <lineage>
        <taxon>Bacteria</taxon>
        <taxon>Pseudomonadati</taxon>
        <taxon>Pseudomonadota</taxon>
        <taxon>Alphaproteobacteria</taxon>
        <taxon>Rhodobacterales</taxon>
        <taxon>Roseobacteraceae</taxon>
        <taxon>Marivita</taxon>
    </lineage>
</organism>
<feature type="transmembrane region" description="Helical" evidence="10">
    <location>
        <begin position="312"/>
        <end position="335"/>
    </location>
</feature>
<dbReference type="AlphaFoldDB" id="A0A1M5RTB1"/>
<feature type="transmembrane region" description="Helical" evidence="10">
    <location>
        <begin position="108"/>
        <end position="128"/>
    </location>
</feature>
<dbReference type="GO" id="GO:0042910">
    <property type="term" value="F:xenobiotic transmembrane transporter activity"/>
    <property type="evidence" value="ECO:0007669"/>
    <property type="project" value="InterPro"/>
</dbReference>
<evidence type="ECO:0000313" key="12">
    <source>
        <dbReference type="EMBL" id="SHH29083.1"/>
    </source>
</evidence>
<dbReference type="Pfam" id="PF07690">
    <property type="entry name" value="MFS_1"/>
    <property type="match status" value="1"/>
</dbReference>
<keyword evidence="7 10" id="KW-0812">Transmembrane</keyword>
<feature type="domain" description="Major facilitator superfamily (MFS) profile" evidence="11">
    <location>
        <begin position="17"/>
        <end position="403"/>
    </location>
</feature>
<dbReference type="SUPFAM" id="SSF103473">
    <property type="entry name" value="MFS general substrate transporter"/>
    <property type="match status" value="1"/>
</dbReference>
<feature type="transmembrane region" description="Helical" evidence="10">
    <location>
        <begin position="253"/>
        <end position="271"/>
    </location>
</feature>
<dbReference type="GO" id="GO:0005886">
    <property type="term" value="C:plasma membrane"/>
    <property type="evidence" value="ECO:0007669"/>
    <property type="project" value="UniProtKB-SubCell"/>
</dbReference>
<protein>
    <recommendedName>
        <fullName evidence="10">Bcr/CflA family efflux transporter</fullName>
    </recommendedName>
</protein>
<dbReference type="PANTHER" id="PTHR43124">
    <property type="entry name" value="PURINE EFFLUX PUMP PBUE"/>
    <property type="match status" value="1"/>
</dbReference>
<comment type="similarity">
    <text evidence="3 10">Belongs to the major facilitator superfamily. Bcr/CmlA family.</text>
</comment>
<dbReference type="PRINTS" id="PR01035">
    <property type="entry name" value="TCRTETA"/>
</dbReference>
<feature type="transmembrane region" description="Helical" evidence="10">
    <location>
        <begin position="140"/>
        <end position="162"/>
    </location>
</feature>
<dbReference type="InterPro" id="IPR020846">
    <property type="entry name" value="MFS_dom"/>
</dbReference>
<feature type="transmembrane region" description="Helical" evidence="10">
    <location>
        <begin position="52"/>
        <end position="71"/>
    </location>
</feature>
<keyword evidence="10" id="KW-0997">Cell inner membrane</keyword>
<sequence length="409" mass="43261">MSYASKVRFLDRTTPPHIVTLILLAGLSALVMNIFLPSLPNMTAHFETDYRLMQLSVAVYLGVNAVLQLVIGPISDKLGRRPVILWGLLAFCVATVGCIYAPDIYTFLAFRMAQASVVVAMVLSRAVVRDCVPQDQAASMIGYVTMGMAVVPMIGPAFGGVLDQVFGWQANFWLLLFLGLGMAWLSWADLGETARASGLTLTEQFKQYPELLTSPRFWGYALASGLASGAFFAYLGGAPFVGTEVFGMTPAELGFFFGAPAIGYFLGNFISGRYSSRIGVNRMVYVGSLINGTGVSLSILVFWLGLGSEWTFFGFMTFVGLGNGMVIPNATAGMLSVRPHLAGTASGLGGSIMLGGGAALSALAGALLVPGSGPWPLLWIMLGTAGGAIIAIRFVIWRASRLAGLDTAG</sequence>
<dbReference type="Proteomes" id="UP000184221">
    <property type="component" value="Unassembled WGS sequence"/>
</dbReference>
<feature type="transmembrane region" description="Helical" evidence="10">
    <location>
        <begin position="283"/>
        <end position="306"/>
    </location>
</feature>
<evidence type="ECO:0000256" key="6">
    <source>
        <dbReference type="ARBA" id="ARBA00022475"/>
    </source>
</evidence>
<accession>A0A1M5RTB1</accession>
<feature type="transmembrane region" description="Helical" evidence="10">
    <location>
        <begin position="83"/>
        <end position="102"/>
    </location>
</feature>
<dbReference type="PROSITE" id="PS50850">
    <property type="entry name" value="MFS"/>
    <property type="match status" value="1"/>
</dbReference>
<keyword evidence="5 10" id="KW-0813">Transport</keyword>
<keyword evidence="9 10" id="KW-0472">Membrane</keyword>
<evidence type="ECO:0000256" key="3">
    <source>
        <dbReference type="ARBA" id="ARBA00006236"/>
    </source>
</evidence>
<comment type="subcellular location">
    <subcellularLocation>
        <location evidence="10">Cell inner membrane</location>
        <topology evidence="10">Multi-pass membrane protein</topology>
    </subcellularLocation>
    <subcellularLocation>
        <location evidence="2">Cell membrane</location>
        <topology evidence="2">Multi-pass membrane protein</topology>
    </subcellularLocation>
</comment>